<feature type="transmembrane region" description="Helical" evidence="1">
    <location>
        <begin position="151"/>
        <end position="170"/>
    </location>
</feature>
<reference evidence="2 3" key="1">
    <citation type="submission" date="2019-01" db="EMBL/GenBank/DDBJ databases">
        <title>Blautia sp. nov. KGMB01111 isolated human feces.</title>
        <authorList>
            <person name="Park J.-E."/>
            <person name="Kim J.-S."/>
            <person name="Park S.-H."/>
        </authorList>
    </citation>
    <scope>NUCLEOTIDE SEQUENCE [LARGE SCALE GENOMIC DNA]</scope>
    <source>
        <strain evidence="2 3">KGMB01111</strain>
    </source>
</reference>
<gene>
    <name evidence="2" type="ORF">ETP43_13525</name>
</gene>
<feature type="transmembrane region" description="Helical" evidence="1">
    <location>
        <begin position="119"/>
        <end position="145"/>
    </location>
</feature>
<protein>
    <submittedName>
        <fullName evidence="2">DUF975 family protein</fullName>
    </submittedName>
</protein>
<proteinExistence type="predicted"/>
<keyword evidence="1" id="KW-1133">Transmembrane helix</keyword>
<feature type="transmembrane region" description="Helical" evidence="1">
    <location>
        <begin position="207"/>
        <end position="233"/>
    </location>
</feature>
<dbReference type="AlphaFoldDB" id="A0A4Q1RK07"/>
<dbReference type="PANTHER" id="PTHR40076:SF1">
    <property type="entry name" value="MEMBRANE PROTEIN"/>
    <property type="match status" value="1"/>
</dbReference>
<feature type="transmembrane region" description="Helical" evidence="1">
    <location>
        <begin position="70"/>
        <end position="95"/>
    </location>
</feature>
<keyword evidence="1" id="KW-0812">Transmembrane</keyword>
<dbReference type="Proteomes" id="UP000290106">
    <property type="component" value="Unassembled WGS sequence"/>
</dbReference>
<dbReference type="Pfam" id="PF06161">
    <property type="entry name" value="DUF975"/>
    <property type="match status" value="1"/>
</dbReference>
<dbReference type="PANTHER" id="PTHR40076">
    <property type="entry name" value="MEMBRANE PROTEIN-RELATED"/>
    <property type="match status" value="1"/>
</dbReference>
<feature type="transmembrane region" description="Helical" evidence="1">
    <location>
        <begin position="20"/>
        <end position="41"/>
    </location>
</feature>
<evidence type="ECO:0000313" key="3">
    <source>
        <dbReference type="Proteomes" id="UP000290106"/>
    </source>
</evidence>
<keyword evidence="3" id="KW-1185">Reference proteome</keyword>
<evidence type="ECO:0000313" key="2">
    <source>
        <dbReference type="EMBL" id="RXS76114.1"/>
    </source>
</evidence>
<dbReference type="InterPro" id="IPR010380">
    <property type="entry name" value="DUF975"/>
</dbReference>
<name>A0A4Q1RK07_9FIRM</name>
<dbReference type="OrthoDB" id="9784844at2"/>
<dbReference type="EMBL" id="SDKC01000001">
    <property type="protein sequence ID" value="RXS76114.1"/>
    <property type="molecule type" value="Genomic_DNA"/>
</dbReference>
<evidence type="ECO:0000256" key="1">
    <source>
        <dbReference type="SAM" id="Phobius"/>
    </source>
</evidence>
<comment type="caution">
    <text evidence="2">The sequence shown here is derived from an EMBL/GenBank/DDBJ whole genome shotgun (WGS) entry which is preliminary data.</text>
</comment>
<dbReference type="RefSeq" id="WP_129258636.1">
    <property type="nucleotide sequence ID" value="NZ_SDKC01000001.1"/>
</dbReference>
<accession>A0A4Q1RK07</accession>
<sequence length="251" mass="27808">MNISSKELKKMARNQLSGKYGTFIGTNVLYILITLVASNLMDLVLGTSSILNPLTATSATVETLGISHTVVYYLSTFILSLILSVLNIGLLKIALDTARGYDIRFQDLFYGFKHHPDRVILAQGVILLLTYLCILPGSGLCIYGYRQKSVTLLLAGTAVLCVGLVIYLILSLMFSQTMFFLTDYIDIEAMQALKESVRIMRGKKGKLFYLQLSFIGIYLLGAIACGIGLLWVIPYLQVTMANFYRKITGEV</sequence>
<keyword evidence="1" id="KW-0472">Membrane</keyword>
<organism evidence="2 3">
    <name type="scientific">Blautia faecicola</name>
    <dbReference type="NCBI Taxonomy" id="2509240"/>
    <lineage>
        <taxon>Bacteria</taxon>
        <taxon>Bacillati</taxon>
        <taxon>Bacillota</taxon>
        <taxon>Clostridia</taxon>
        <taxon>Lachnospirales</taxon>
        <taxon>Lachnospiraceae</taxon>
        <taxon>Blautia</taxon>
    </lineage>
</organism>